<evidence type="ECO:0000313" key="1">
    <source>
        <dbReference type="EMBL" id="KAF2262605.1"/>
    </source>
</evidence>
<organism evidence="1 2">
    <name type="scientific">Lojkania enalia</name>
    <dbReference type="NCBI Taxonomy" id="147567"/>
    <lineage>
        <taxon>Eukaryota</taxon>
        <taxon>Fungi</taxon>
        <taxon>Dikarya</taxon>
        <taxon>Ascomycota</taxon>
        <taxon>Pezizomycotina</taxon>
        <taxon>Dothideomycetes</taxon>
        <taxon>Pleosporomycetidae</taxon>
        <taxon>Pleosporales</taxon>
        <taxon>Pleosporales incertae sedis</taxon>
        <taxon>Lojkania</taxon>
    </lineage>
</organism>
<sequence length="204" mass="23088">MASTEAEQLADGWDEERCIAALAQLERLQAQLDDLRLTIPRVVEPFNSGLTSGPVIFKQFRQATVGSQNDIKAFRAQWQGQDIQSIFEYTRESLGKNSDLSTSAQVPIYGWVETEIIDKEAARRRRPGARKDESHISLEKNEIARTLEEFRKTHPNITVAAKEGNQDVLIKLATGDLKLKNVWGRLSYCCQSRDAFRHDLGQTI</sequence>
<accession>A0A9P4MYJ5</accession>
<dbReference type="EMBL" id="ML986638">
    <property type="protein sequence ID" value="KAF2262605.1"/>
    <property type="molecule type" value="Genomic_DNA"/>
</dbReference>
<dbReference type="Proteomes" id="UP000800093">
    <property type="component" value="Unassembled WGS sequence"/>
</dbReference>
<dbReference type="AlphaFoldDB" id="A0A9P4MYJ5"/>
<keyword evidence="2" id="KW-1185">Reference proteome</keyword>
<evidence type="ECO:0000313" key="2">
    <source>
        <dbReference type="Proteomes" id="UP000800093"/>
    </source>
</evidence>
<dbReference type="OrthoDB" id="5326237at2759"/>
<gene>
    <name evidence="1" type="ORF">CC78DRAFT_582373</name>
</gene>
<comment type="caution">
    <text evidence="1">The sequence shown here is derived from an EMBL/GenBank/DDBJ whole genome shotgun (WGS) entry which is preliminary data.</text>
</comment>
<reference evidence="2" key="1">
    <citation type="journal article" date="2020" name="Stud. Mycol.">
        <title>101 Dothideomycetes genomes: A test case for predicting lifestyles and emergence of pathogens.</title>
        <authorList>
            <person name="Haridas S."/>
            <person name="Albert R."/>
            <person name="Binder M."/>
            <person name="Bloem J."/>
            <person name="LaButti K."/>
            <person name="Salamov A."/>
            <person name="Andreopoulos B."/>
            <person name="Baker S."/>
            <person name="Barry K."/>
            <person name="Bills G."/>
            <person name="Bluhm B."/>
            <person name="Cannon C."/>
            <person name="Castanera R."/>
            <person name="Culley D."/>
            <person name="Daum C."/>
            <person name="Ezra D."/>
            <person name="Gonzalez J."/>
            <person name="Henrissat B."/>
            <person name="Kuo A."/>
            <person name="Liang C."/>
            <person name="Lipzen A."/>
            <person name="Lutzoni F."/>
            <person name="Magnuson J."/>
            <person name="Mondo S."/>
            <person name="Nolan M."/>
            <person name="Ohm R."/>
            <person name="Pangilinan J."/>
            <person name="Park H.-J."/>
            <person name="Ramirez L."/>
            <person name="Alfaro M."/>
            <person name="Sun H."/>
            <person name="Tritt A."/>
            <person name="Yoshinaga Y."/>
            <person name="Zwiers L.-H."/>
            <person name="Turgeon B."/>
            <person name="Goodwin S."/>
            <person name="Spatafora J."/>
            <person name="Crous P."/>
            <person name="Grigoriev I."/>
        </authorList>
    </citation>
    <scope>NUCLEOTIDE SEQUENCE [LARGE SCALE GENOMIC DNA]</scope>
    <source>
        <strain evidence="2">CBS 304.66</strain>
    </source>
</reference>
<proteinExistence type="predicted"/>
<protein>
    <submittedName>
        <fullName evidence="1">Uncharacterized protein</fullName>
    </submittedName>
</protein>
<name>A0A9P4MYJ5_9PLEO</name>